<evidence type="ECO:0000256" key="4">
    <source>
        <dbReference type="HAMAP-Rule" id="MF_00925"/>
    </source>
</evidence>
<comment type="similarity">
    <text evidence="4">Belongs to the BamE family.</text>
</comment>
<dbReference type="RefSeq" id="WP_126833893.1">
    <property type="nucleotide sequence ID" value="NZ_JBLXIO010000007.1"/>
</dbReference>
<evidence type="ECO:0000256" key="3">
    <source>
        <dbReference type="ARBA" id="ARBA00023237"/>
    </source>
</evidence>
<evidence type="ECO:0000313" key="7">
    <source>
        <dbReference type="Proteomes" id="UP000286678"/>
    </source>
</evidence>
<comment type="subunit">
    <text evidence="4">Part of the Bam complex.</text>
</comment>
<accession>A0A432XGQ1</accession>
<dbReference type="Proteomes" id="UP000286678">
    <property type="component" value="Unassembled WGS sequence"/>
</dbReference>
<feature type="domain" description="Outer membrane protein assembly factor BamE" evidence="5">
    <location>
        <begin position="31"/>
        <end position="98"/>
    </location>
</feature>
<gene>
    <name evidence="4" type="primary">bamE</name>
    <name evidence="6" type="ORF">CWE21_07860</name>
</gene>
<sequence>MKKLLLAGLVITLSGCSVFDGLVHRIDVPQGNYLEQRDVDQLRIGMSKEQVNYVLGAPVAENVFADDTWYYVFNMNSGSGNDYRRSVTLTFVDNQLSDYAGDFDRPKNFDTPLDQ</sequence>
<dbReference type="Pfam" id="PF04355">
    <property type="entry name" value="BamE"/>
    <property type="match status" value="1"/>
</dbReference>
<dbReference type="HAMAP" id="MF_00925">
    <property type="entry name" value="OM_assembly_BamE"/>
    <property type="match status" value="1"/>
</dbReference>
<keyword evidence="4" id="KW-0564">Palmitate</keyword>
<evidence type="ECO:0000313" key="6">
    <source>
        <dbReference type="EMBL" id="RUO47747.1"/>
    </source>
</evidence>
<keyword evidence="3 4" id="KW-0998">Cell outer membrane</keyword>
<name>A0A432XGQ1_9GAMM</name>
<keyword evidence="4" id="KW-0449">Lipoprotein</keyword>
<dbReference type="PANTHER" id="PTHR37482">
    <property type="entry name" value="OUTER MEMBRANE PROTEIN ASSEMBLY FACTOR BAME"/>
    <property type="match status" value="1"/>
</dbReference>
<dbReference type="OrthoDB" id="9808250at2"/>
<comment type="function">
    <text evidence="4">Part of the outer membrane protein assembly complex, which is involved in assembly and insertion of beta-barrel proteins into the outer membrane.</text>
</comment>
<dbReference type="Gene3D" id="3.30.1450.10">
    <property type="match status" value="1"/>
</dbReference>
<comment type="subcellular location">
    <subcellularLocation>
        <location evidence="4">Cell outer membrane</location>
        <topology evidence="4">Lipid-anchor</topology>
    </subcellularLocation>
</comment>
<organism evidence="6 7">
    <name type="scientific">Pseudidiomarina aquimaris</name>
    <dbReference type="NCBI Taxonomy" id="641841"/>
    <lineage>
        <taxon>Bacteria</taxon>
        <taxon>Pseudomonadati</taxon>
        <taxon>Pseudomonadota</taxon>
        <taxon>Gammaproteobacteria</taxon>
        <taxon>Alteromonadales</taxon>
        <taxon>Idiomarinaceae</taxon>
        <taxon>Pseudidiomarina</taxon>
    </lineage>
</organism>
<evidence type="ECO:0000256" key="1">
    <source>
        <dbReference type="ARBA" id="ARBA00022729"/>
    </source>
</evidence>
<dbReference type="GO" id="GO:0030674">
    <property type="term" value="F:protein-macromolecule adaptor activity"/>
    <property type="evidence" value="ECO:0007669"/>
    <property type="project" value="TreeGrafter"/>
</dbReference>
<protein>
    <recommendedName>
        <fullName evidence="4">Outer membrane protein assembly factor BamE</fullName>
    </recommendedName>
</protein>
<keyword evidence="1 4" id="KW-0732">Signal</keyword>
<evidence type="ECO:0000259" key="5">
    <source>
        <dbReference type="Pfam" id="PF04355"/>
    </source>
</evidence>
<dbReference type="InterPro" id="IPR026592">
    <property type="entry name" value="BamE"/>
</dbReference>
<dbReference type="PANTHER" id="PTHR37482:SF1">
    <property type="entry name" value="OUTER MEMBRANE PROTEIN ASSEMBLY FACTOR BAME"/>
    <property type="match status" value="1"/>
</dbReference>
<dbReference type="AlphaFoldDB" id="A0A432XGQ1"/>
<comment type="caution">
    <text evidence="6">The sequence shown here is derived from an EMBL/GenBank/DDBJ whole genome shotgun (WGS) entry which is preliminary data.</text>
</comment>
<keyword evidence="2 4" id="KW-0472">Membrane</keyword>
<evidence type="ECO:0000256" key="2">
    <source>
        <dbReference type="ARBA" id="ARBA00023136"/>
    </source>
</evidence>
<dbReference type="EMBL" id="PIPT01000005">
    <property type="protein sequence ID" value="RUO47747.1"/>
    <property type="molecule type" value="Genomic_DNA"/>
</dbReference>
<dbReference type="GO" id="GO:0043165">
    <property type="term" value="P:Gram-negative-bacterium-type cell outer membrane assembly"/>
    <property type="evidence" value="ECO:0007669"/>
    <property type="project" value="UniProtKB-UniRule"/>
</dbReference>
<dbReference type="InterPro" id="IPR037873">
    <property type="entry name" value="BamE-like"/>
</dbReference>
<dbReference type="GO" id="GO:0051205">
    <property type="term" value="P:protein insertion into membrane"/>
    <property type="evidence" value="ECO:0007669"/>
    <property type="project" value="UniProtKB-UniRule"/>
</dbReference>
<reference evidence="7" key="1">
    <citation type="journal article" date="2018" name="Front. Microbiol.">
        <title>Genome-Based Analysis Reveals the Taxonomy and Diversity of the Family Idiomarinaceae.</title>
        <authorList>
            <person name="Liu Y."/>
            <person name="Lai Q."/>
            <person name="Shao Z."/>
        </authorList>
    </citation>
    <scope>NUCLEOTIDE SEQUENCE [LARGE SCALE GENOMIC DNA]</scope>
    <source>
        <strain evidence="7">SW15</strain>
    </source>
</reference>
<dbReference type="PROSITE" id="PS51257">
    <property type="entry name" value="PROKAR_LIPOPROTEIN"/>
    <property type="match status" value="1"/>
</dbReference>
<dbReference type="GO" id="GO:1990063">
    <property type="term" value="C:Bam protein complex"/>
    <property type="evidence" value="ECO:0007669"/>
    <property type="project" value="TreeGrafter"/>
</dbReference>
<dbReference type="InterPro" id="IPR007450">
    <property type="entry name" value="BamE_dom"/>
</dbReference>
<proteinExistence type="inferred from homology"/>
<keyword evidence="7" id="KW-1185">Reference proteome</keyword>